<dbReference type="EMBL" id="GBRH01189654">
    <property type="protein sequence ID" value="JAE08242.1"/>
    <property type="molecule type" value="Transcribed_RNA"/>
</dbReference>
<proteinExistence type="predicted"/>
<dbReference type="AlphaFoldDB" id="A0A0A9F7B7"/>
<organism evidence="1">
    <name type="scientific">Arundo donax</name>
    <name type="common">Giant reed</name>
    <name type="synonym">Donax arundinaceus</name>
    <dbReference type="NCBI Taxonomy" id="35708"/>
    <lineage>
        <taxon>Eukaryota</taxon>
        <taxon>Viridiplantae</taxon>
        <taxon>Streptophyta</taxon>
        <taxon>Embryophyta</taxon>
        <taxon>Tracheophyta</taxon>
        <taxon>Spermatophyta</taxon>
        <taxon>Magnoliopsida</taxon>
        <taxon>Liliopsida</taxon>
        <taxon>Poales</taxon>
        <taxon>Poaceae</taxon>
        <taxon>PACMAD clade</taxon>
        <taxon>Arundinoideae</taxon>
        <taxon>Arundineae</taxon>
        <taxon>Arundo</taxon>
    </lineage>
</organism>
<reference evidence="1" key="2">
    <citation type="journal article" date="2015" name="Data Brief">
        <title>Shoot transcriptome of the giant reed, Arundo donax.</title>
        <authorList>
            <person name="Barrero R.A."/>
            <person name="Guerrero F.D."/>
            <person name="Moolhuijzen P."/>
            <person name="Goolsby J.A."/>
            <person name="Tidwell J."/>
            <person name="Bellgard S.E."/>
            <person name="Bellgard M.I."/>
        </authorList>
    </citation>
    <scope>NUCLEOTIDE SEQUENCE</scope>
    <source>
        <tissue evidence="1">Shoot tissue taken approximately 20 cm above the soil surface</tissue>
    </source>
</reference>
<accession>A0A0A9F7B7</accession>
<sequence length="53" mass="6022">MPYMTHHQTGFYVVHATHIAYNNLQKVDFSEFVSIMCLSLSYTSLPSKGEEPA</sequence>
<evidence type="ECO:0000313" key="1">
    <source>
        <dbReference type="EMBL" id="JAE08242.1"/>
    </source>
</evidence>
<reference evidence="1" key="1">
    <citation type="submission" date="2014-09" db="EMBL/GenBank/DDBJ databases">
        <authorList>
            <person name="Magalhaes I.L.F."/>
            <person name="Oliveira U."/>
            <person name="Santos F.R."/>
            <person name="Vidigal T.H.D.A."/>
            <person name="Brescovit A.D."/>
            <person name="Santos A.J."/>
        </authorList>
    </citation>
    <scope>NUCLEOTIDE SEQUENCE</scope>
    <source>
        <tissue evidence="1">Shoot tissue taken approximately 20 cm above the soil surface</tissue>
    </source>
</reference>
<protein>
    <submittedName>
        <fullName evidence="1">Uncharacterized protein</fullName>
    </submittedName>
</protein>
<name>A0A0A9F7B7_ARUDO</name>